<keyword evidence="1" id="KW-1133">Transmembrane helix</keyword>
<dbReference type="Proteomes" id="UP000824074">
    <property type="component" value="Unassembled WGS sequence"/>
</dbReference>
<sequence length="64" mass="6997">MEQGVENTLSLFDKLTLKYYDYLYTLSIAKEAAAGKESNGGILIVGMIIVIVGLIGFIITKNKN</sequence>
<accession>A0A9D1LHR1</accession>
<feature type="transmembrane region" description="Helical" evidence="1">
    <location>
        <begin position="40"/>
        <end position="59"/>
    </location>
</feature>
<reference evidence="2" key="1">
    <citation type="submission" date="2020-10" db="EMBL/GenBank/DDBJ databases">
        <authorList>
            <person name="Gilroy R."/>
        </authorList>
    </citation>
    <scope>NUCLEOTIDE SEQUENCE</scope>
    <source>
        <strain evidence="2">CHK193-30670</strain>
    </source>
</reference>
<protein>
    <submittedName>
        <fullName evidence="2">Uncharacterized protein</fullName>
    </submittedName>
</protein>
<keyword evidence="1" id="KW-0472">Membrane</keyword>
<proteinExistence type="predicted"/>
<evidence type="ECO:0000313" key="3">
    <source>
        <dbReference type="Proteomes" id="UP000824074"/>
    </source>
</evidence>
<organism evidence="2 3">
    <name type="scientific">Candidatus Aphodocola excrementigallinarum</name>
    <dbReference type="NCBI Taxonomy" id="2840670"/>
    <lineage>
        <taxon>Bacteria</taxon>
        <taxon>Bacillati</taxon>
        <taxon>Bacillota</taxon>
        <taxon>Bacilli</taxon>
        <taxon>Candidatus Aphodocola</taxon>
    </lineage>
</organism>
<comment type="caution">
    <text evidence="2">The sequence shown here is derived from an EMBL/GenBank/DDBJ whole genome shotgun (WGS) entry which is preliminary data.</text>
</comment>
<name>A0A9D1LHR1_9FIRM</name>
<evidence type="ECO:0000256" key="1">
    <source>
        <dbReference type="SAM" id="Phobius"/>
    </source>
</evidence>
<dbReference type="EMBL" id="DVMT01000017">
    <property type="protein sequence ID" value="HIU40015.1"/>
    <property type="molecule type" value="Genomic_DNA"/>
</dbReference>
<keyword evidence="1" id="KW-0812">Transmembrane</keyword>
<dbReference type="AlphaFoldDB" id="A0A9D1LHR1"/>
<gene>
    <name evidence="2" type="ORF">IAB68_01765</name>
</gene>
<evidence type="ECO:0000313" key="2">
    <source>
        <dbReference type="EMBL" id="HIU40015.1"/>
    </source>
</evidence>
<reference evidence="2" key="2">
    <citation type="journal article" date="2021" name="PeerJ">
        <title>Extensive microbial diversity within the chicken gut microbiome revealed by metagenomics and culture.</title>
        <authorList>
            <person name="Gilroy R."/>
            <person name="Ravi A."/>
            <person name="Getino M."/>
            <person name="Pursley I."/>
            <person name="Horton D.L."/>
            <person name="Alikhan N.F."/>
            <person name="Baker D."/>
            <person name="Gharbi K."/>
            <person name="Hall N."/>
            <person name="Watson M."/>
            <person name="Adriaenssens E.M."/>
            <person name="Foster-Nyarko E."/>
            <person name="Jarju S."/>
            <person name="Secka A."/>
            <person name="Antonio M."/>
            <person name="Oren A."/>
            <person name="Chaudhuri R.R."/>
            <person name="La Ragione R."/>
            <person name="Hildebrand F."/>
            <person name="Pallen M.J."/>
        </authorList>
    </citation>
    <scope>NUCLEOTIDE SEQUENCE</scope>
    <source>
        <strain evidence="2">CHK193-30670</strain>
    </source>
</reference>